<accession>A0A8S1LUS2</accession>
<reference evidence="1" key="1">
    <citation type="submission" date="2021-01" db="EMBL/GenBank/DDBJ databases">
        <authorList>
            <consortium name="Genoscope - CEA"/>
            <person name="William W."/>
        </authorList>
    </citation>
    <scope>NUCLEOTIDE SEQUENCE</scope>
</reference>
<dbReference type="AlphaFoldDB" id="A0A8S1LUS2"/>
<keyword evidence="2" id="KW-1185">Reference proteome</keyword>
<comment type="caution">
    <text evidence="1">The sequence shown here is derived from an EMBL/GenBank/DDBJ whole genome shotgun (WGS) entry which is preliminary data.</text>
</comment>
<evidence type="ECO:0000313" key="1">
    <source>
        <dbReference type="EMBL" id="CAD8069363.1"/>
    </source>
</evidence>
<dbReference type="Proteomes" id="UP000692954">
    <property type="component" value="Unassembled WGS sequence"/>
</dbReference>
<evidence type="ECO:0000313" key="2">
    <source>
        <dbReference type="Proteomes" id="UP000692954"/>
    </source>
</evidence>
<protein>
    <submittedName>
        <fullName evidence="1">Uncharacterized protein</fullName>
    </submittedName>
</protein>
<name>A0A8S1LUS2_9CILI</name>
<organism evidence="1 2">
    <name type="scientific">Paramecium sonneborni</name>
    <dbReference type="NCBI Taxonomy" id="65129"/>
    <lineage>
        <taxon>Eukaryota</taxon>
        <taxon>Sar</taxon>
        <taxon>Alveolata</taxon>
        <taxon>Ciliophora</taxon>
        <taxon>Intramacronucleata</taxon>
        <taxon>Oligohymenophorea</taxon>
        <taxon>Peniculida</taxon>
        <taxon>Parameciidae</taxon>
        <taxon>Paramecium</taxon>
    </lineage>
</organism>
<dbReference type="EMBL" id="CAJJDN010000025">
    <property type="protein sequence ID" value="CAD8069363.1"/>
    <property type="molecule type" value="Genomic_DNA"/>
</dbReference>
<proteinExistence type="predicted"/>
<gene>
    <name evidence="1" type="ORF">PSON_ATCC_30995.1.T0250230</name>
</gene>
<sequence>MELQLNLYQQANQELETENIYDQFYHSKRSLKKIRIKKAFEQQFQIEEKSRHGYEYFKQQQIEDLSLELNTDFYIKNIQSNNFQFLRLLVNIYIVEAINYFYKQYISVFIEKMFYLEQIIEQMIFNYRRMD</sequence>